<dbReference type="EMBL" id="JABWUV010000002">
    <property type="protein sequence ID" value="KAF6379570.1"/>
    <property type="molecule type" value="Genomic_DNA"/>
</dbReference>
<accession>A0A7J8A0N6</accession>
<comment type="similarity">
    <text evidence="2">Belongs to the Clp1 family. NOL9/GRC3 subfamily.</text>
</comment>
<dbReference type="AlphaFoldDB" id="A0A7J8A0N6"/>
<evidence type="ECO:0000256" key="3">
    <source>
        <dbReference type="ARBA" id="ARBA00012157"/>
    </source>
</evidence>
<evidence type="ECO:0000256" key="16">
    <source>
        <dbReference type="ARBA" id="ARBA00055967"/>
    </source>
</evidence>
<comment type="catalytic activity">
    <reaction evidence="15">
        <text>a 5'-end dephospho-2'-deoxyribonucleoside-DNA + ATP = a 5'-end 5'-phospho-2'-deoxyribonucleoside-DNA + ADP + H(+)</text>
        <dbReference type="Rhea" id="RHEA:15669"/>
        <dbReference type="Rhea" id="RHEA-COMP:13180"/>
        <dbReference type="Rhea" id="RHEA-COMP:13184"/>
        <dbReference type="ChEBI" id="CHEBI:15378"/>
        <dbReference type="ChEBI" id="CHEBI:30616"/>
        <dbReference type="ChEBI" id="CHEBI:136412"/>
        <dbReference type="ChEBI" id="CHEBI:136416"/>
        <dbReference type="ChEBI" id="CHEBI:456216"/>
        <dbReference type="EC" id="2.7.1.78"/>
    </reaction>
</comment>
<keyword evidence="4" id="KW-1017">Isopeptide bond</keyword>
<dbReference type="Pfam" id="PF24419">
    <property type="entry name" value="Cupin_NOL9"/>
    <property type="match status" value="1"/>
</dbReference>
<evidence type="ECO:0000256" key="10">
    <source>
        <dbReference type="ARBA" id="ARBA00022843"/>
    </source>
</evidence>
<reference evidence="24 25" key="1">
    <citation type="journal article" date="2020" name="Nature">
        <title>Six reference-quality genomes reveal evolution of bat adaptations.</title>
        <authorList>
            <person name="Jebb D."/>
            <person name="Huang Z."/>
            <person name="Pippel M."/>
            <person name="Hughes G.M."/>
            <person name="Lavrichenko K."/>
            <person name="Devanna P."/>
            <person name="Winkler S."/>
            <person name="Jermiin L.S."/>
            <person name="Skirmuntt E.C."/>
            <person name="Katzourakis A."/>
            <person name="Burkitt-Gray L."/>
            <person name="Ray D.A."/>
            <person name="Sullivan K.A.M."/>
            <person name="Roscito J.G."/>
            <person name="Kirilenko B.M."/>
            <person name="Davalos L.M."/>
            <person name="Corthals A.P."/>
            <person name="Power M.L."/>
            <person name="Jones G."/>
            <person name="Ransome R.D."/>
            <person name="Dechmann D.K.N."/>
            <person name="Locatelli A.G."/>
            <person name="Puechmaille S.J."/>
            <person name="Fedrigo O."/>
            <person name="Jarvis E.D."/>
            <person name="Hiller M."/>
            <person name="Vernes S.C."/>
            <person name="Myers E.W."/>
            <person name="Teeling E.C."/>
        </authorList>
    </citation>
    <scope>NUCLEOTIDE SEQUENCE [LARGE SCALE GENOMIC DNA]</scope>
    <source>
        <strain evidence="24">MMyoMyo1</strain>
        <tissue evidence="24">Flight muscle</tissue>
    </source>
</reference>
<name>A0A7J8A0N6_MYOMY</name>
<evidence type="ECO:0000256" key="12">
    <source>
        <dbReference type="ARBA" id="ARBA00022990"/>
    </source>
</evidence>
<dbReference type="FunFam" id="3.40.50.300:FF:001243">
    <property type="entry name" value="Nucleolar protein 9"/>
    <property type="match status" value="1"/>
</dbReference>
<feature type="region of interest" description="Disordered" evidence="20">
    <location>
        <begin position="1"/>
        <end position="30"/>
    </location>
</feature>
<evidence type="ECO:0000259" key="22">
    <source>
        <dbReference type="Pfam" id="PF24419"/>
    </source>
</evidence>
<dbReference type="GO" id="GO:0051734">
    <property type="term" value="F:ATP-dependent polynucleotide 5'-hydroxyl-kinase activity"/>
    <property type="evidence" value="ECO:0007669"/>
    <property type="project" value="UniProtKB-EC"/>
</dbReference>
<evidence type="ECO:0000256" key="5">
    <source>
        <dbReference type="ARBA" id="ARBA00022552"/>
    </source>
</evidence>
<dbReference type="GO" id="GO:0005524">
    <property type="term" value="F:ATP binding"/>
    <property type="evidence" value="ECO:0007669"/>
    <property type="project" value="UniProtKB-KW"/>
</dbReference>
<evidence type="ECO:0000259" key="23">
    <source>
        <dbReference type="Pfam" id="PF25467"/>
    </source>
</evidence>
<feature type="domain" description="NOL9 C-terminal" evidence="23">
    <location>
        <begin position="550"/>
        <end position="652"/>
    </location>
</feature>
<evidence type="ECO:0000256" key="2">
    <source>
        <dbReference type="ARBA" id="ARBA00011003"/>
    </source>
</evidence>
<protein>
    <recommendedName>
        <fullName evidence="18">Polynucleotide 5'-hydroxyl-kinase NOL9</fullName>
        <ecNumber evidence="3">2.7.1.78</ecNumber>
    </recommendedName>
    <alternativeName>
        <fullName evidence="19">Nucleolar protein 9</fullName>
    </alternativeName>
</protein>
<dbReference type="Gene3D" id="3.40.50.300">
    <property type="entry name" value="P-loop containing nucleotide triphosphate hydrolases"/>
    <property type="match status" value="1"/>
</dbReference>
<feature type="domain" description="Clp1 P-loop" evidence="21">
    <location>
        <begin position="312"/>
        <end position="445"/>
    </location>
</feature>
<dbReference type="Proteomes" id="UP000527355">
    <property type="component" value="Unassembled WGS sequence"/>
</dbReference>
<feature type="domain" description="NOL9 N-terminal" evidence="22">
    <location>
        <begin position="130"/>
        <end position="256"/>
    </location>
</feature>
<evidence type="ECO:0000256" key="19">
    <source>
        <dbReference type="ARBA" id="ARBA00082319"/>
    </source>
</evidence>
<keyword evidence="7" id="KW-0547">Nucleotide-binding</keyword>
<dbReference type="Pfam" id="PF16575">
    <property type="entry name" value="CLP1_P"/>
    <property type="match status" value="1"/>
</dbReference>
<evidence type="ECO:0000256" key="11">
    <source>
        <dbReference type="ARBA" id="ARBA00022884"/>
    </source>
</evidence>
<keyword evidence="12" id="KW-0007">Acetylation</keyword>
<sequence length="708" mass="79770">MADTLQLPKRGPLRSTWARSRKARPQLTLSRRPRRRLRLLRWCGRRRLRRRLLEAQAAGADWREGSWLASRSAAAPGPKTAVPSRVPRPLPSPTPSRASSPTSDENEDTAPSCPARLPIPPLRPAGPGRALLLLPREQVFPFSGTCRVTCLYGQVQVLGFTISQGQPSQEVFSTYTHSCLALSAVHYSMPEKSKKEMKREARTLLRAHLNRDDRCWLMKNFSPLCSIVMLENLKNATVNFITSHPGLSYIFEQERTTFQINAEYFALRSVGIKKEKKKNGLQLSESFLSALEELVSVACEEVDGCPIILVCGFQDVGKSTFNRYLINQLLNSISCVDYLECDLGQTEFTPPGCISLLNITEPLLGPPYTHQRTPQKMVYFGKSTCKNNYENYIEIIKYVFSSYKRESPLIINTMGWVTDQGLLLLVDLIRLLSPSHVIQISSSRSRTMPQFTPTYVDDMDGLYTKSKAKVRDRGFYLPEFADSLEFGDEEKESPVAFSGHKLMCVQLDFAFRKTPRNRDSHNRVLRDLAMLGYLGQLQAPAPKPLRPLHSLTPYQVPFHAVALRVIHSDVAPTHILYAVNASWVGLCKILDDVGGYTEGPVLLTQTPICDCLGFGICRGIDMEKRLYHILTPMPPEELRNVNCLLVGAISIPQCVLKSQHGFEGMIPYVTTDYNIKLPGATGKIGAREAEETYRKRQHPKARFYRKAH</sequence>
<dbReference type="InterPro" id="IPR057573">
    <property type="entry name" value="NOL9_N"/>
</dbReference>
<dbReference type="VEuPathDB" id="HostDB:GeneID_118675438"/>
<keyword evidence="5" id="KW-0698">rRNA processing</keyword>
<dbReference type="PANTHER" id="PTHR12755:SF3">
    <property type="entry name" value="POLYNUCLEOTIDE 5'-HYDROXYL-KINASE NOL9"/>
    <property type="match status" value="1"/>
</dbReference>
<dbReference type="PANTHER" id="PTHR12755">
    <property type="entry name" value="CLEAVAGE/POLYADENYLATION FACTOR IA SUBUNIT CLP1P"/>
    <property type="match status" value="1"/>
</dbReference>
<dbReference type="GO" id="GO:0005730">
    <property type="term" value="C:nucleolus"/>
    <property type="evidence" value="ECO:0007669"/>
    <property type="project" value="UniProtKB-SubCell"/>
</dbReference>
<keyword evidence="8" id="KW-0418">Kinase</keyword>
<keyword evidence="11" id="KW-0694">RNA-binding</keyword>
<keyword evidence="25" id="KW-1185">Reference proteome</keyword>
<evidence type="ECO:0000256" key="7">
    <source>
        <dbReference type="ARBA" id="ARBA00022741"/>
    </source>
</evidence>
<evidence type="ECO:0000256" key="8">
    <source>
        <dbReference type="ARBA" id="ARBA00022777"/>
    </source>
</evidence>
<comment type="caution">
    <text evidence="24">The sequence shown here is derived from an EMBL/GenBank/DDBJ whole genome shotgun (WGS) entry which is preliminary data.</text>
</comment>
<evidence type="ECO:0000256" key="1">
    <source>
        <dbReference type="ARBA" id="ARBA00004604"/>
    </source>
</evidence>
<comment type="subcellular location">
    <subcellularLocation>
        <location evidence="1">Nucleus</location>
        <location evidence="1">Nucleolus</location>
    </subcellularLocation>
</comment>
<evidence type="ECO:0000256" key="13">
    <source>
        <dbReference type="ARBA" id="ARBA00023242"/>
    </source>
</evidence>
<keyword evidence="6" id="KW-0808">Transferase</keyword>
<proteinExistence type="inferred from homology"/>
<evidence type="ECO:0000256" key="14">
    <source>
        <dbReference type="ARBA" id="ARBA00044641"/>
    </source>
</evidence>
<evidence type="ECO:0000256" key="17">
    <source>
        <dbReference type="ARBA" id="ARBA00065329"/>
    </source>
</evidence>
<comment type="catalytic activity">
    <reaction evidence="14">
        <text>a 5'-end dephospho-ribonucleoside-RNA + ATP = a 5'-end 5'-phospho-ribonucleoside-RNA + ADP + H(+)</text>
        <dbReference type="Rhea" id="RHEA:54580"/>
        <dbReference type="Rhea" id="RHEA-COMP:13936"/>
        <dbReference type="Rhea" id="RHEA-COMP:15179"/>
        <dbReference type="ChEBI" id="CHEBI:15378"/>
        <dbReference type="ChEBI" id="CHEBI:30616"/>
        <dbReference type="ChEBI" id="CHEBI:138282"/>
        <dbReference type="ChEBI" id="CHEBI:138284"/>
        <dbReference type="ChEBI" id="CHEBI:456216"/>
        <dbReference type="EC" id="2.7.1.78"/>
    </reaction>
</comment>
<keyword evidence="10" id="KW-0832">Ubl conjugation</keyword>
<dbReference type="EC" id="2.7.1.78" evidence="3"/>
<evidence type="ECO:0000256" key="9">
    <source>
        <dbReference type="ARBA" id="ARBA00022840"/>
    </source>
</evidence>
<evidence type="ECO:0000256" key="18">
    <source>
        <dbReference type="ARBA" id="ARBA00071212"/>
    </source>
</evidence>
<feature type="region of interest" description="Disordered" evidence="20">
    <location>
        <begin position="73"/>
        <end position="121"/>
    </location>
</feature>
<evidence type="ECO:0000313" key="24">
    <source>
        <dbReference type="EMBL" id="KAF6379570.1"/>
    </source>
</evidence>
<dbReference type="InterPro" id="IPR032319">
    <property type="entry name" value="CLP1_P"/>
</dbReference>
<dbReference type="GO" id="GO:0000448">
    <property type="term" value="P:cleavage in ITS2 between 5.8S rRNA and LSU-rRNA of tricistronic rRNA transcript (SSU-rRNA, 5.8S rRNA, LSU-rRNA)"/>
    <property type="evidence" value="ECO:0007669"/>
    <property type="project" value="TreeGrafter"/>
</dbReference>
<evidence type="ECO:0000259" key="21">
    <source>
        <dbReference type="Pfam" id="PF16575"/>
    </source>
</evidence>
<dbReference type="GO" id="GO:0003723">
    <property type="term" value="F:RNA binding"/>
    <property type="evidence" value="ECO:0007669"/>
    <property type="project" value="UniProtKB-KW"/>
</dbReference>
<comment type="subunit">
    <text evidence="17">Interacts with PELP1, WDR18 and SENP3. Interacts with LAS1L to form an ITS2 pre-rRNA endonuclease-kinase complex.</text>
</comment>
<dbReference type="InterPro" id="IPR057570">
    <property type="entry name" value="NOL9_C"/>
</dbReference>
<evidence type="ECO:0000256" key="4">
    <source>
        <dbReference type="ARBA" id="ARBA00022499"/>
    </source>
</evidence>
<keyword evidence="9" id="KW-0067">ATP-binding</keyword>
<evidence type="ECO:0000256" key="6">
    <source>
        <dbReference type="ARBA" id="ARBA00022679"/>
    </source>
</evidence>
<gene>
    <name evidence="24" type="ORF">mMyoMyo1_014024</name>
</gene>
<evidence type="ECO:0000256" key="20">
    <source>
        <dbReference type="SAM" id="MobiDB-lite"/>
    </source>
</evidence>
<dbReference type="InterPro" id="IPR027417">
    <property type="entry name" value="P-loop_NTPase"/>
</dbReference>
<comment type="function">
    <text evidence="16">Polynucleotide kinase that can phosphorylate the 5'-hydroxyl groups of single-stranded and double-stranded RNA and DNA substrates. Involved in rRNA processing and its kinase activity is required for the processing of the 32S precursor into 5.8S and 28S rRNAs, more specifically for the generation of the major 5.8S(S) form. Required for the efficient pre-rRNA processing of internal transcribed spacer 2 (ITS2). Associates with LAS1L to form an ITS2 pre-rRNA endonuclease-kinase complex and is responsible for the transport of this complex into the nucleolus.</text>
</comment>
<evidence type="ECO:0000313" key="25">
    <source>
        <dbReference type="Proteomes" id="UP000527355"/>
    </source>
</evidence>
<organism evidence="24 25">
    <name type="scientific">Myotis myotis</name>
    <name type="common">Greater mouse-eared bat</name>
    <name type="synonym">Vespertilio myotis</name>
    <dbReference type="NCBI Taxonomy" id="51298"/>
    <lineage>
        <taxon>Eukaryota</taxon>
        <taxon>Metazoa</taxon>
        <taxon>Chordata</taxon>
        <taxon>Craniata</taxon>
        <taxon>Vertebrata</taxon>
        <taxon>Euteleostomi</taxon>
        <taxon>Mammalia</taxon>
        <taxon>Eutheria</taxon>
        <taxon>Laurasiatheria</taxon>
        <taxon>Chiroptera</taxon>
        <taxon>Yangochiroptera</taxon>
        <taxon>Vespertilionidae</taxon>
        <taxon>Myotis</taxon>
    </lineage>
</organism>
<evidence type="ECO:0000256" key="15">
    <source>
        <dbReference type="ARBA" id="ARBA00044673"/>
    </source>
</evidence>
<dbReference type="InterPro" id="IPR045116">
    <property type="entry name" value="Clp1/Grc3"/>
</dbReference>
<keyword evidence="13" id="KW-0539">Nucleus</keyword>
<dbReference type="Pfam" id="PF25467">
    <property type="entry name" value="NOL9_C"/>
    <property type="match status" value="1"/>
</dbReference>